<proteinExistence type="predicted"/>
<organism evidence="1 2">
    <name type="scientific">Cirrhinus molitorella</name>
    <name type="common">mud carp</name>
    <dbReference type="NCBI Taxonomy" id="172907"/>
    <lineage>
        <taxon>Eukaryota</taxon>
        <taxon>Metazoa</taxon>
        <taxon>Chordata</taxon>
        <taxon>Craniata</taxon>
        <taxon>Vertebrata</taxon>
        <taxon>Euteleostomi</taxon>
        <taxon>Actinopterygii</taxon>
        <taxon>Neopterygii</taxon>
        <taxon>Teleostei</taxon>
        <taxon>Ostariophysi</taxon>
        <taxon>Cypriniformes</taxon>
        <taxon>Cyprinidae</taxon>
        <taxon>Labeoninae</taxon>
        <taxon>Labeonini</taxon>
        <taxon>Cirrhinus</taxon>
    </lineage>
</organism>
<gene>
    <name evidence="1" type="ORF">QQF64_011344</name>
</gene>
<reference evidence="1 2" key="1">
    <citation type="submission" date="2023-09" db="EMBL/GenBank/DDBJ databases">
        <authorList>
            <person name="Wang M."/>
        </authorList>
    </citation>
    <scope>NUCLEOTIDE SEQUENCE [LARGE SCALE GENOMIC DNA]</scope>
    <source>
        <strain evidence="1">GT-2023</strain>
        <tissue evidence="1">Liver</tissue>
    </source>
</reference>
<protein>
    <submittedName>
        <fullName evidence="1">Uncharacterized protein</fullName>
    </submittedName>
</protein>
<accession>A0ABR3M0J6</accession>
<keyword evidence="2" id="KW-1185">Reference proteome</keyword>
<comment type="caution">
    <text evidence="1">The sequence shown here is derived from an EMBL/GenBank/DDBJ whole genome shotgun (WGS) entry which is preliminary data.</text>
</comment>
<dbReference type="EMBL" id="JAYMGO010000017">
    <property type="protein sequence ID" value="KAL1258100.1"/>
    <property type="molecule type" value="Genomic_DNA"/>
</dbReference>
<dbReference type="InterPro" id="IPR028970">
    <property type="entry name" value="DUF4662"/>
</dbReference>
<evidence type="ECO:0000313" key="1">
    <source>
        <dbReference type="EMBL" id="KAL1258100.1"/>
    </source>
</evidence>
<dbReference type="Proteomes" id="UP001558613">
    <property type="component" value="Unassembled WGS sequence"/>
</dbReference>
<name>A0ABR3M0J6_9TELE</name>
<dbReference type="PANTHER" id="PTHR15578:SF0">
    <property type="entry name" value="CHROMOSOME 22 OPEN READING FRAME 31"/>
    <property type="match status" value="1"/>
</dbReference>
<sequence length="159" mass="17903">MEQRRTRRTRGLPIHLRDFVVEGVSSIRDQSKLSDLAAVIRLDHSYSSIFEKMEERYLKNAAVLPDICPAASVSSVTSLCQQVESVSIHGCSIQGYQDIYHSVAEPVMKTHCGQRHPYSLELGLNIKQRLWETLSCPSLVETEQPDGQILITKSFSTNN</sequence>
<dbReference type="PANTHER" id="PTHR15578">
    <property type="entry name" value="CHROMOSOME 8 C22ORF31 HOMOLOG"/>
    <property type="match status" value="1"/>
</dbReference>
<dbReference type="Pfam" id="PF15578">
    <property type="entry name" value="DUF4662"/>
    <property type="match status" value="1"/>
</dbReference>
<evidence type="ECO:0000313" key="2">
    <source>
        <dbReference type="Proteomes" id="UP001558613"/>
    </source>
</evidence>